<dbReference type="GO" id="GO:0004674">
    <property type="term" value="F:protein serine/threonine kinase activity"/>
    <property type="evidence" value="ECO:0007669"/>
    <property type="project" value="UniProtKB-KW"/>
</dbReference>
<dbReference type="InterPro" id="IPR001220">
    <property type="entry name" value="Legume_lectin_dom"/>
</dbReference>
<dbReference type="EMBL" id="LEKV01005102">
    <property type="protein sequence ID" value="KVH90483.1"/>
    <property type="molecule type" value="Genomic_DNA"/>
</dbReference>
<evidence type="ECO:0000256" key="13">
    <source>
        <dbReference type="ARBA" id="ARBA00022777"/>
    </source>
</evidence>
<dbReference type="GO" id="GO:0030246">
    <property type="term" value="F:carbohydrate binding"/>
    <property type="evidence" value="ECO:0007669"/>
    <property type="project" value="UniProtKB-KW"/>
</dbReference>
<dbReference type="Pfam" id="PF00139">
    <property type="entry name" value="Lectin_legB"/>
    <property type="match status" value="2"/>
</dbReference>
<dbReference type="Proteomes" id="UP000243975">
    <property type="component" value="Unassembled WGS sequence"/>
</dbReference>
<name>A0A103XGT3_CYNCS</name>
<keyword evidence="4" id="KW-0813">Transport</keyword>
<keyword evidence="9 20" id="KW-0812">Transmembrane</keyword>
<dbReference type="InterPro" id="IPR011009">
    <property type="entry name" value="Kinase-like_dom_sf"/>
</dbReference>
<feature type="domain" description="Protein kinase" evidence="22">
    <location>
        <begin position="816"/>
        <end position="1078"/>
    </location>
</feature>
<feature type="transmembrane region" description="Helical" evidence="20">
    <location>
        <begin position="454"/>
        <end position="476"/>
    </location>
</feature>
<protein>
    <submittedName>
        <fullName evidence="23">Concanavalin A-like lectin/glucanase superfamily</fullName>
    </submittedName>
</protein>
<dbReference type="Gene3D" id="2.60.120.200">
    <property type="match status" value="2"/>
</dbReference>
<evidence type="ECO:0000256" key="1">
    <source>
        <dbReference type="ARBA" id="ARBA00004251"/>
    </source>
</evidence>
<dbReference type="GO" id="GO:0005886">
    <property type="term" value="C:plasma membrane"/>
    <property type="evidence" value="ECO:0007669"/>
    <property type="project" value="UniProtKB-SubCell"/>
</dbReference>
<dbReference type="InterPro" id="IPR000719">
    <property type="entry name" value="Prot_kinase_dom"/>
</dbReference>
<keyword evidence="18" id="KW-0325">Glycoprotein</keyword>
<feature type="region of interest" description="Disordered" evidence="19">
    <location>
        <begin position="691"/>
        <end position="731"/>
    </location>
</feature>
<dbReference type="Pfam" id="PF00069">
    <property type="entry name" value="Pkinase"/>
    <property type="match status" value="2"/>
</dbReference>
<keyword evidence="17" id="KW-0675">Receptor</keyword>
<sequence>MPSPRMFPLLYFLLLLLFSGNATTGITSFDFQTFSATGFKFLGEAHVFNNSIRLTPELLVPDTSAGRVLYNKPIRFLQPGNPTPMSFTTTFSFSIDNLNPNSIGGGMAFVISPDDEAIGDPGGHMGIPTGAVAVEFDTCMDVEFKDVNGNHVGLDLGSMVSSHVADLHSANVNLRSGKPVKSWIDYSGSTNQLNIYISYSNTKPKSPVLSITVNLNEYVKEFMFVGMSASTQGSTEVHSLQRWSFNSSFDSKPEPNSPPPPTQTIVNTSQPSTTPTAYKTKKQSKLVHLKSKNLVRIMAAVGAAIAVVVALGCYPRSSFESNYVIILLCLVYCVTGISYTLAISLEFSQAQLWSVLLPVVLTLIANQEKKSVAFVVARFVFPRWALEAFVIANAKEYKGVWLLTRCATLQQFNYDIHNSKKCLGFLVATGFGCRRIAFILKTQTMASSPRVVPLLYSLQLLLSSGIAATGITFFHLQTFSVTGFKFLGKAHVFNNSIRLTPDLLVPNTGAGRVLYNKPIRFLQPGNPTPMSFATTFSFSIANLNPNSIGGGLAFVISPDDEAIGDAGGHMGIPTGAVAVEFDTCMDVEFEDVNGNHVGLDLGSMVSSHVANLQSANVNLRSGKLVKSWIDYSGSTNQLNIYISYSNTKPKSPVLSITVNLNEYVKEFMFVGMSASTQGSTEIHSLEQWSFNSSFDSKPEPNSPPPTPTTVNTSQPSTTPTAHKTQKQSKSVHWKSKNLVKIIAPLGAVAIAVVVAVGWYFDTFQTANSTFELRGRGSTSNPQNGSHTSQECTRRSVIPNSLREFKLSELKEATKDFNESCKIGEGGFGKVHKGSVKSLEDPFKDIDGYRQWETEVNVLGDVKLQHPNLVKLIGYCNEDHENESNWLLVYEYMPNGSVDDHLSAKSTTPLSWVRRLKIARDAATGLAYLHEGMDKQIIFRDFKPPNILLDREWNAKLSDFGFARNGPQDGWTHVVGTKGYAAPEYVQTGRMTSKIDVWSYGIFLEELITGQRPVAQNNPEKNPQFLRWVCCYAGDGNSKLSIDPRLENYSEKSMEKPLHWRISNFRMPANLDEDDSDIIPLSDNILLGCSSFAIPLNFDLIPDRRSWTGFNSQIMSDASTESVGRPNLPSFSQRPSNLRVFTFAELKSATNGFSRSAKIGEGGFGCVFMGSIKSPQDPSQKLHGHKEWVTEVNVLGVVEHPNLVKLVGHCAEDDERGIQRLLVYEYMPNGSVEDHLSARTKAPLSWTMRLKVAQDAARGLAYLHEEMGFQIIFRDFKSSNILLDGRWNAKLSDFGLARLGPQEGLTHVSTAVVGTMGYAAPEYIQTGRLRSQSDVWSYGVFLYELITGRRPLDRNRPKNEQKLLEWVKPYLDSRKFRLIVDSRLQGKYPLKTAQKLSIIANKCLCKNPKSRPKMSEVLEMVNQLIGVGSEGTSPRPPPMGPVLVARSVKPIEPEKVFVGSAEEKKTSDSEDMPSKGKRRFIAIKFGDSVWLSRIWPSKLLKT</sequence>
<dbReference type="CDD" id="cd06899">
    <property type="entry name" value="lectin_legume_LecRK_Arcelin_ConA"/>
    <property type="match status" value="2"/>
</dbReference>
<evidence type="ECO:0000256" key="7">
    <source>
        <dbReference type="ARBA" id="ARBA00022553"/>
    </source>
</evidence>
<dbReference type="InterPro" id="IPR050528">
    <property type="entry name" value="L-type_Lectin-RKs"/>
</dbReference>
<feature type="compositionally biased region" description="Polar residues" evidence="19">
    <location>
        <begin position="263"/>
        <end position="277"/>
    </location>
</feature>
<evidence type="ECO:0000313" key="23">
    <source>
        <dbReference type="EMBL" id="KVH90483.1"/>
    </source>
</evidence>
<feature type="region of interest" description="Disordered" evidence="19">
    <location>
        <begin position="772"/>
        <end position="793"/>
    </location>
</feature>
<feature type="signal peptide" evidence="21">
    <location>
        <begin position="1"/>
        <end position="24"/>
    </location>
</feature>
<dbReference type="GO" id="GO:0002229">
    <property type="term" value="P:defense response to oomycetes"/>
    <property type="evidence" value="ECO:0007669"/>
    <property type="project" value="UniProtKB-ARBA"/>
</dbReference>
<organism evidence="23 24">
    <name type="scientific">Cynara cardunculus var. scolymus</name>
    <name type="common">Globe artichoke</name>
    <name type="synonym">Cynara scolymus</name>
    <dbReference type="NCBI Taxonomy" id="59895"/>
    <lineage>
        <taxon>Eukaryota</taxon>
        <taxon>Viridiplantae</taxon>
        <taxon>Streptophyta</taxon>
        <taxon>Embryophyta</taxon>
        <taxon>Tracheophyta</taxon>
        <taxon>Spermatophyta</taxon>
        <taxon>Magnoliopsida</taxon>
        <taxon>eudicotyledons</taxon>
        <taxon>Gunneridae</taxon>
        <taxon>Pentapetalae</taxon>
        <taxon>asterids</taxon>
        <taxon>campanulids</taxon>
        <taxon>Asterales</taxon>
        <taxon>Asteraceae</taxon>
        <taxon>Carduoideae</taxon>
        <taxon>Cardueae</taxon>
        <taxon>Carduinae</taxon>
        <taxon>Cynara</taxon>
    </lineage>
</organism>
<dbReference type="FunFam" id="1.10.510.10:FF:000146">
    <property type="entry name" value="LRR receptor-like serine/threonine-protein kinase IOS1"/>
    <property type="match status" value="1"/>
</dbReference>
<evidence type="ECO:0000256" key="6">
    <source>
        <dbReference type="ARBA" id="ARBA00022527"/>
    </source>
</evidence>
<keyword evidence="15 20" id="KW-1133">Transmembrane helix</keyword>
<feature type="domain" description="Protein kinase" evidence="22">
    <location>
        <begin position="1152"/>
        <end position="1424"/>
    </location>
</feature>
<dbReference type="GO" id="GO:0005524">
    <property type="term" value="F:ATP binding"/>
    <property type="evidence" value="ECO:0007669"/>
    <property type="project" value="UniProtKB-KW"/>
</dbReference>
<feature type="transmembrane region" description="Helical" evidence="20">
    <location>
        <begin position="321"/>
        <end position="341"/>
    </location>
</feature>
<keyword evidence="8" id="KW-0808">Transferase</keyword>
<evidence type="ECO:0000256" key="21">
    <source>
        <dbReference type="SAM" id="SignalP"/>
    </source>
</evidence>
<evidence type="ECO:0000256" key="2">
    <source>
        <dbReference type="ARBA" id="ARBA00008536"/>
    </source>
</evidence>
<keyword evidence="7" id="KW-0597">Phosphoprotein</keyword>
<keyword evidence="11" id="KW-0430">Lectin</keyword>
<dbReference type="Pfam" id="PF19055">
    <property type="entry name" value="ABC2_membrane_7"/>
    <property type="match status" value="1"/>
</dbReference>
<evidence type="ECO:0000256" key="5">
    <source>
        <dbReference type="ARBA" id="ARBA00022475"/>
    </source>
</evidence>
<evidence type="ECO:0000256" key="16">
    <source>
        <dbReference type="ARBA" id="ARBA00023136"/>
    </source>
</evidence>
<keyword evidence="14" id="KW-0067">ATP-binding</keyword>
<comment type="subcellular location">
    <subcellularLocation>
        <location evidence="1">Cell membrane</location>
        <topology evidence="1">Single-pass type I membrane protein</topology>
    </subcellularLocation>
</comment>
<comment type="similarity">
    <text evidence="3">In the C-terminal section; belongs to the protein kinase superfamily. Ser/Thr protein kinase family.</text>
</comment>
<evidence type="ECO:0000256" key="18">
    <source>
        <dbReference type="ARBA" id="ARBA00023180"/>
    </source>
</evidence>
<keyword evidence="16 20" id="KW-0472">Membrane</keyword>
<evidence type="ECO:0000256" key="11">
    <source>
        <dbReference type="ARBA" id="ARBA00022734"/>
    </source>
</evidence>
<feature type="compositionally biased region" description="Low complexity" evidence="19">
    <location>
        <begin position="708"/>
        <end position="720"/>
    </location>
</feature>
<keyword evidence="5" id="KW-1003">Cell membrane</keyword>
<keyword evidence="6" id="KW-0723">Serine/threonine-protein kinase</keyword>
<proteinExistence type="inferred from homology"/>
<dbReference type="SUPFAM" id="SSF49899">
    <property type="entry name" value="Concanavalin A-like lectins/glucanases"/>
    <property type="match status" value="2"/>
</dbReference>
<evidence type="ECO:0000256" key="10">
    <source>
        <dbReference type="ARBA" id="ARBA00022729"/>
    </source>
</evidence>
<feature type="transmembrane region" description="Helical" evidence="20">
    <location>
        <begin position="738"/>
        <end position="760"/>
    </location>
</feature>
<keyword evidence="12" id="KW-0547">Nucleotide-binding</keyword>
<comment type="similarity">
    <text evidence="2">In the N-terminal section; belongs to the leguminous lectin family.</text>
</comment>
<evidence type="ECO:0000256" key="17">
    <source>
        <dbReference type="ARBA" id="ARBA00023170"/>
    </source>
</evidence>
<keyword evidence="24" id="KW-1185">Reference proteome</keyword>
<dbReference type="InterPro" id="IPR013320">
    <property type="entry name" value="ConA-like_dom_sf"/>
</dbReference>
<keyword evidence="10 21" id="KW-0732">Signal</keyword>
<dbReference type="PROSITE" id="PS50011">
    <property type="entry name" value="PROTEIN_KINASE_DOM"/>
    <property type="match status" value="2"/>
</dbReference>
<evidence type="ECO:0000256" key="20">
    <source>
        <dbReference type="SAM" id="Phobius"/>
    </source>
</evidence>
<evidence type="ECO:0000256" key="19">
    <source>
        <dbReference type="SAM" id="MobiDB-lite"/>
    </source>
</evidence>
<dbReference type="InterPro" id="IPR043926">
    <property type="entry name" value="ABCG_dom"/>
</dbReference>
<evidence type="ECO:0000256" key="9">
    <source>
        <dbReference type="ARBA" id="ARBA00022692"/>
    </source>
</evidence>
<accession>A0A103XGT3</accession>
<evidence type="ECO:0000256" key="12">
    <source>
        <dbReference type="ARBA" id="ARBA00022741"/>
    </source>
</evidence>
<dbReference type="Gene3D" id="3.30.200.20">
    <property type="entry name" value="Phosphorylase Kinase, domain 1"/>
    <property type="match status" value="2"/>
</dbReference>
<evidence type="ECO:0000256" key="3">
    <source>
        <dbReference type="ARBA" id="ARBA00010217"/>
    </source>
</evidence>
<evidence type="ECO:0000256" key="14">
    <source>
        <dbReference type="ARBA" id="ARBA00022840"/>
    </source>
</evidence>
<reference evidence="23 24" key="1">
    <citation type="journal article" date="2016" name="Sci. Rep.">
        <title>The genome sequence of the outbreeding globe artichoke constructed de novo incorporating a phase-aware low-pass sequencing strategy of F1 progeny.</title>
        <authorList>
            <person name="Scaglione D."/>
            <person name="Reyes-Chin-Wo S."/>
            <person name="Acquadro A."/>
            <person name="Froenicke L."/>
            <person name="Portis E."/>
            <person name="Beitel C."/>
            <person name="Tirone M."/>
            <person name="Mauro R."/>
            <person name="Lo Monaco A."/>
            <person name="Mauromicale G."/>
            <person name="Faccioli P."/>
            <person name="Cattivelli L."/>
            <person name="Rieseberg L."/>
            <person name="Michelmore R."/>
            <person name="Lanteri S."/>
        </authorList>
    </citation>
    <scope>NUCLEOTIDE SEQUENCE [LARGE SCALE GENOMIC DNA]</scope>
    <source>
        <strain evidence="23">2C</strain>
    </source>
</reference>
<dbReference type="SUPFAM" id="SSF56112">
    <property type="entry name" value="Protein kinase-like (PK-like)"/>
    <property type="match status" value="2"/>
</dbReference>
<feature type="transmembrane region" description="Helical" evidence="20">
    <location>
        <begin position="294"/>
        <end position="314"/>
    </location>
</feature>
<gene>
    <name evidence="23" type="ORF">Ccrd_007518</name>
</gene>
<feature type="chain" id="PRO_5007118772" evidence="21">
    <location>
        <begin position="25"/>
        <end position="1501"/>
    </location>
</feature>
<feature type="region of interest" description="Disordered" evidence="19">
    <location>
        <begin position="247"/>
        <end position="277"/>
    </location>
</feature>
<dbReference type="Gene3D" id="1.10.510.10">
    <property type="entry name" value="Transferase(Phosphotransferase) domain 1"/>
    <property type="match status" value="2"/>
</dbReference>
<dbReference type="Gramene" id="KVH90483">
    <property type="protein sequence ID" value="KVH90483"/>
    <property type="gene ID" value="Ccrd_007518"/>
</dbReference>
<dbReference type="PANTHER" id="PTHR27007">
    <property type="match status" value="1"/>
</dbReference>
<evidence type="ECO:0000256" key="15">
    <source>
        <dbReference type="ARBA" id="ARBA00022989"/>
    </source>
</evidence>
<dbReference type="FunFam" id="1.10.510.10:FF:000240">
    <property type="entry name" value="Lectin-domain containing receptor kinase A4.3"/>
    <property type="match status" value="1"/>
</dbReference>
<evidence type="ECO:0000256" key="8">
    <source>
        <dbReference type="ARBA" id="ARBA00022679"/>
    </source>
</evidence>
<dbReference type="CDD" id="cd14066">
    <property type="entry name" value="STKc_IRAK"/>
    <property type="match status" value="1"/>
</dbReference>
<dbReference type="STRING" id="59895.A0A103XGT3"/>
<feature type="transmembrane region" description="Helical" evidence="20">
    <location>
        <begin position="347"/>
        <end position="365"/>
    </location>
</feature>
<evidence type="ECO:0000259" key="22">
    <source>
        <dbReference type="PROSITE" id="PS50011"/>
    </source>
</evidence>
<dbReference type="GO" id="GO:0140359">
    <property type="term" value="F:ABC-type transporter activity"/>
    <property type="evidence" value="ECO:0007669"/>
    <property type="project" value="InterPro"/>
</dbReference>
<feature type="compositionally biased region" description="Polar residues" evidence="19">
    <location>
        <begin position="772"/>
        <end position="790"/>
    </location>
</feature>
<evidence type="ECO:0000256" key="4">
    <source>
        <dbReference type="ARBA" id="ARBA00022448"/>
    </source>
</evidence>
<keyword evidence="13" id="KW-0418">Kinase</keyword>
<evidence type="ECO:0000313" key="24">
    <source>
        <dbReference type="Proteomes" id="UP000243975"/>
    </source>
</evidence>
<comment type="caution">
    <text evidence="23">The sequence shown here is derived from an EMBL/GenBank/DDBJ whole genome shotgun (WGS) entry which is preliminary data.</text>
</comment>